<evidence type="ECO:0000313" key="5">
    <source>
        <dbReference type="EMBL" id="UJG41124.1"/>
    </source>
</evidence>
<keyword evidence="1" id="KW-0813">Transport</keyword>
<dbReference type="SUPFAM" id="SSF52540">
    <property type="entry name" value="P-loop containing nucleoside triphosphate hydrolases"/>
    <property type="match status" value="1"/>
</dbReference>
<name>A0A9Y1BLC5_9ARCH</name>
<accession>A0A9Y1BLC5</accession>
<dbReference type="InterPro" id="IPR027417">
    <property type="entry name" value="P-loop_NTPase"/>
</dbReference>
<proteinExistence type="predicted"/>
<dbReference type="GO" id="GO:0016887">
    <property type="term" value="F:ATP hydrolysis activity"/>
    <property type="evidence" value="ECO:0007669"/>
    <property type="project" value="InterPro"/>
</dbReference>
<keyword evidence="2" id="KW-0547">Nucleotide-binding</keyword>
<feature type="domain" description="ABC transporter" evidence="4">
    <location>
        <begin position="6"/>
        <end position="233"/>
    </location>
</feature>
<dbReference type="PROSITE" id="PS00211">
    <property type="entry name" value="ABC_TRANSPORTER_1"/>
    <property type="match status" value="1"/>
</dbReference>
<dbReference type="Pfam" id="PF00005">
    <property type="entry name" value="ABC_tran"/>
    <property type="match status" value="1"/>
</dbReference>
<dbReference type="InterPro" id="IPR051120">
    <property type="entry name" value="ABC_AA/LPS_Transport"/>
</dbReference>
<evidence type="ECO:0000256" key="2">
    <source>
        <dbReference type="ARBA" id="ARBA00022741"/>
    </source>
</evidence>
<evidence type="ECO:0000256" key="3">
    <source>
        <dbReference type="ARBA" id="ARBA00022840"/>
    </source>
</evidence>
<reference evidence="5" key="1">
    <citation type="journal article" date="2022" name="Nat. Microbiol.">
        <title>Unique mobile elements and scalable gene flow at the prokaryote-eukaryote boundary revealed by circularized Asgard archaea genomes.</title>
        <authorList>
            <person name="Wu F."/>
            <person name="Speth D.R."/>
            <person name="Philosof A."/>
            <person name="Cremiere A."/>
            <person name="Narayanan A."/>
            <person name="Barco R.A."/>
            <person name="Connon S.A."/>
            <person name="Amend J.P."/>
            <person name="Antoshechkin I.A."/>
            <person name="Orphan V.J."/>
        </authorList>
    </citation>
    <scope>NUCLEOTIDE SEQUENCE</scope>
    <source>
        <strain evidence="5">PM71</strain>
    </source>
</reference>
<dbReference type="EMBL" id="CP084166">
    <property type="protein sequence ID" value="UJG41124.1"/>
    <property type="molecule type" value="Genomic_DNA"/>
</dbReference>
<dbReference type="GO" id="GO:0005524">
    <property type="term" value="F:ATP binding"/>
    <property type="evidence" value="ECO:0007669"/>
    <property type="project" value="UniProtKB-KW"/>
</dbReference>
<dbReference type="Proteomes" id="UP001201020">
    <property type="component" value="Chromosome"/>
</dbReference>
<dbReference type="PANTHER" id="PTHR45772">
    <property type="entry name" value="CONSERVED COMPONENT OF ABC TRANSPORTER FOR NATURAL AMINO ACIDS-RELATED"/>
    <property type="match status" value="1"/>
</dbReference>
<protein>
    <submittedName>
        <fullName evidence="5">ATP-binding cassette domain-containing protein</fullName>
    </submittedName>
</protein>
<dbReference type="InterPro" id="IPR003593">
    <property type="entry name" value="AAA+_ATPase"/>
</dbReference>
<evidence type="ECO:0000256" key="1">
    <source>
        <dbReference type="ARBA" id="ARBA00022448"/>
    </source>
</evidence>
<gene>
    <name evidence="5" type="ORF">K9W45_01365</name>
</gene>
<dbReference type="SMART" id="SM00382">
    <property type="entry name" value="AAA"/>
    <property type="match status" value="1"/>
</dbReference>
<dbReference type="InterPro" id="IPR017871">
    <property type="entry name" value="ABC_transporter-like_CS"/>
</dbReference>
<sequence>MSKLILETVNLTLKIEDKIIFQNINLKIEKGTIHALIGVNGCGKSSIASVLMGLKKPSSGEILLEGESIVDLSITERAQKGLTLAWQEPVRFEGLSVKDYLSISRKTKNEKSIKDALESVGLISEKYLERFVDDTLSGGERKRVELASILLMKPKVAILDEIDSGVDFIGIDKVLDTIRKIAQNGSVLLITHQDEFLKIADKATLICNGNILRTGEPQEISKFYRYECTYCVDENNPDLALEELLNVNR</sequence>
<dbReference type="AlphaFoldDB" id="A0A9Y1BLC5"/>
<dbReference type="PROSITE" id="PS50893">
    <property type="entry name" value="ABC_TRANSPORTER_2"/>
    <property type="match status" value="1"/>
</dbReference>
<dbReference type="GO" id="GO:0005886">
    <property type="term" value="C:plasma membrane"/>
    <property type="evidence" value="ECO:0007669"/>
    <property type="project" value="TreeGrafter"/>
</dbReference>
<dbReference type="Gene3D" id="3.40.50.300">
    <property type="entry name" value="P-loop containing nucleotide triphosphate hydrolases"/>
    <property type="match status" value="1"/>
</dbReference>
<dbReference type="InterPro" id="IPR003439">
    <property type="entry name" value="ABC_transporter-like_ATP-bd"/>
</dbReference>
<organism evidence="5">
    <name type="scientific">Candidatus Heimdallarchaeum aukensis</name>
    <dbReference type="NCBI Taxonomy" id="2876573"/>
    <lineage>
        <taxon>Archaea</taxon>
        <taxon>Promethearchaeati</taxon>
        <taxon>Candidatus Heimdallarchaeota</taxon>
        <taxon>Candidatus Heimdallarchaeia (ex Rinke et al. 2021) (nom. nud.)</taxon>
        <taxon>Candidatus Heimdallarchaeales</taxon>
        <taxon>Candidatus Heimdallarchaeaceae</taxon>
        <taxon>Candidatus Heimdallarchaeum</taxon>
    </lineage>
</organism>
<evidence type="ECO:0000259" key="4">
    <source>
        <dbReference type="PROSITE" id="PS50893"/>
    </source>
</evidence>
<keyword evidence="3 5" id="KW-0067">ATP-binding</keyword>